<protein>
    <submittedName>
        <fullName evidence="2">Uncharacterized protein</fullName>
    </submittedName>
</protein>
<name>A0AAV9P4T4_9PEZI</name>
<feature type="region of interest" description="Disordered" evidence="1">
    <location>
        <begin position="46"/>
        <end position="253"/>
    </location>
</feature>
<evidence type="ECO:0000313" key="2">
    <source>
        <dbReference type="EMBL" id="KAK5166553.1"/>
    </source>
</evidence>
<feature type="compositionally biased region" description="Gly residues" evidence="1">
    <location>
        <begin position="58"/>
        <end position="68"/>
    </location>
</feature>
<evidence type="ECO:0000256" key="1">
    <source>
        <dbReference type="SAM" id="MobiDB-lite"/>
    </source>
</evidence>
<gene>
    <name evidence="2" type="ORF">LTR77_008096</name>
</gene>
<proteinExistence type="predicted"/>
<organism evidence="2 3">
    <name type="scientific">Saxophila tyrrhenica</name>
    <dbReference type="NCBI Taxonomy" id="1690608"/>
    <lineage>
        <taxon>Eukaryota</taxon>
        <taxon>Fungi</taxon>
        <taxon>Dikarya</taxon>
        <taxon>Ascomycota</taxon>
        <taxon>Pezizomycotina</taxon>
        <taxon>Dothideomycetes</taxon>
        <taxon>Dothideomycetidae</taxon>
        <taxon>Mycosphaerellales</taxon>
        <taxon>Extremaceae</taxon>
        <taxon>Saxophila</taxon>
    </lineage>
</organism>
<sequence>MKTPETFKRQPQSGQATHAVVWMDVDLAGAPSGFIDSAPTWLTDAGERFSFHPQGKGWMEGLGKGGVSGAEHDRPSSIHRDQSGPLAIETKPSSPGDEAKSGAPETKTKTGPPSGDRTEPAPTNQAKPTASEAKPKPPLPSVNETTTKPGPSKEGAVPPSGSAAPTAPKSKPAPATQPKSKPAPAPPTAKSTPAPQSTPKSAPPSGRTKSSPSTNTAKPGFNKPDDRDTVSDDRDQSAPRPSPTNSRTDEQQH</sequence>
<keyword evidence="3" id="KW-1185">Reference proteome</keyword>
<dbReference type="RefSeq" id="XP_064656435.1">
    <property type="nucleotide sequence ID" value="XM_064805330.1"/>
</dbReference>
<feature type="compositionally biased region" description="Low complexity" evidence="1">
    <location>
        <begin position="188"/>
        <end position="199"/>
    </location>
</feature>
<feature type="compositionally biased region" description="Basic and acidic residues" evidence="1">
    <location>
        <begin position="70"/>
        <end position="82"/>
    </location>
</feature>
<feature type="compositionally biased region" description="Polar residues" evidence="1">
    <location>
        <begin position="207"/>
        <end position="217"/>
    </location>
</feature>
<dbReference type="Proteomes" id="UP001337655">
    <property type="component" value="Unassembled WGS sequence"/>
</dbReference>
<reference evidence="2 3" key="1">
    <citation type="submission" date="2023-08" db="EMBL/GenBank/DDBJ databases">
        <title>Black Yeasts Isolated from many extreme environments.</title>
        <authorList>
            <person name="Coleine C."/>
            <person name="Stajich J.E."/>
            <person name="Selbmann L."/>
        </authorList>
    </citation>
    <scope>NUCLEOTIDE SEQUENCE [LARGE SCALE GENOMIC DNA]</scope>
    <source>
        <strain evidence="2 3">CCFEE 5935</strain>
    </source>
</reference>
<comment type="caution">
    <text evidence="2">The sequence shown here is derived from an EMBL/GenBank/DDBJ whole genome shotgun (WGS) entry which is preliminary data.</text>
</comment>
<feature type="compositionally biased region" description="Low complexity" evidence="1">
    <location>
        <begin position="158"/>
        <end position="180"/>
    </location>
</feature>
<feature type="compositionally biased region" description="Basic and acidic residues" evidence="1">
    <location>
        <begin position="223"/>
        <end position="237"/>
    </location>
</feature>
<dbReference type="EMBL" id="JAVRRT010000013">
    <property type="protein sequence ID" value="KAK5166553.1"/>
    <property type="molecule type" value="Genomic_DNA"/>
</dbReference>
<dbReference type="AlphaFoldDB" id="A0AAV9P4T4"/>
<dbReference type="PRINTS" id="PR01217">
    <property type="entry name" value="PRICHEXTENSN"/>
</dbReference>
<dbReference type="GeneID" id="89929430"/>
<evidence type="ECO:0000313" key="3">
    <source>
        <dbReference type="Proteomes" id="UP001337655"/>
    </source>
</evidence>
<accession>A0AAV9P4T4</accession>